<proteinExistence type="predicted"/>
<gene>
    <name evidence="1" type="ORF">Tfer_2783</name>
</gene>
<dbReference type="RefSeq" id="WP_052218786.1">
    <property type="nucleotide sequence ID" value="NZ_LGTE01000024.1"/>
</dbReference>
<evidence type="ECO:0000313" key="1">
    <source>
        <dbReference type="EMBL" id="KNZ68689.1"/>
    </source>
</evidence>
<sequence length="352" mass="40543">MVNERQFIVKIEGPETNDNQIPLLLLADILKGIQQTVYYIALSEKHYDIKKKVRVPNDIQKACELRRVLEKPGSYEVVVQVAEPPQLAVFEKDIGLVSCKKFLHIVDTLSNQTSTPLNELVPDSLHRRRILRSIESFCPKVGDEWQLSLSGIGVPYTGYLNGKVRQNIGNLLVEKQIEYRVITGELVRLHLDENRLAIDYKPTQRVLDCYYDPELEDFVIQNLRDLIQVYGKVQLDSNGQPDKIVEVFEIAELDLRPLKLTLVASDDTVLVLNTPLEIEAVFDEELQEIVFELPEFNIIAADVKREEAIQQLQSDLVWLWKEYVDVPEQTLSEDAKNLRERLRALVKEVKRS</sequence>
<dbReference type="AlphaFoldDB" id="A0A0L6W0T1"/>
<dbReference type="Proteomes" id="UP000037175">
    <property type="component" value="Unassembled WGS sequence"/>
</dbReference>
<accession>A0A0L6W0T1</accession>
<comment type="caution">
    <text evidence="1">The sequence shown here is derived from an EMBL/GenBank/DDBJ whole genome shotgun (WGS) entry which is preliminary data.</text>
</comment>
<organism evidence="1 2">
    <name type="scientific">Thermincola ferriacetica</name>
    <dbReference type="NCBI Taxonomy" id="281456"/>
    <lineage>
        <taxon>Bacteria</taxon>
        <taxon>Bacillati</taxon>
        <taxon>Bacillota</taxon>
        <taxon>Clostridia</taxon>
        <taxon>Eubacteriales</taxon>
        <taxon>Thermincolaceae</taxon>
        <taxon>Thermincola</taxon>
    </lineage>
</organism>
<reference evidence="2" key="1">
    <citation type="submission" date="2015-07" db="EMBL/GenBank/DDBJ databases">
        <title>Complete Genome of Thermincola ferriacetica strain Z-0001T.</title>
        <authorList>
            <person name="Lusk B."/>
            <person name="Badalamenti J.P."/>
            <person name="Parameswaran P."/>
            <person name="Bond D.R."/>
            <person name="Torres C.I."/>
        </authorList>
    </citation>
    <scope>NUCLEOTIDE SEQUENCE [LARGE SCALE GENOMIC DNA]</scope>
    <source>
        <strain evidence="2">Z-0001</strain>
    </source>
</reference>
<keyword evidence="2" id="KW-1185">Reference proteome</keyword>
<protein>
    <submittedName>
        <fullName evidence="1">Uncharacterized protein</fullName>
    </submittedName>
</protein>
<name>A0A0L6W0T1_9FIRM</name>
<dbReference type="EMBL" id="LGTE01000024">
    <property type="protein sequence ID" value="KNZ68689.1"/>
    <property type="molecule type" value="Genomic_DNA"/>
</dbReference>
<evidence type="ECO:0000313" key="2">
    <source>
        <dbReference type="Proteomes" id="UP000037175"/>
    </source>
</evidence>